<dbReference type="InterPro" id="IPR036388">
    <property type="entry name" value="WH-like_DNA-bd_sf"/>
</dbReference>
<dbReference type="AlphaFoldDB" id="A0A9X2PHS4"/>
<dbReference type="SUPFAM" id="SSF46785">
    <property type="entry name" value="Winged helix' DNA-binding domain"/>
    <property type="match status" value="1"/>
</dbReference>
<organism evidence="2 3">
    <name type="scientific">Ancylobacter mangrovi</name>
    <dbReference type="NCBI Taxonomy" id="2972472"/>
    <lineage>
        <taxon>Bacteria</taxon>
        <taxon>Pseudomonadati</taxon>
        <taxon>Pseudomonadota</taxon>
        <taxon>Alphaproteobacteria</taxon>
        <taxon>Hyphomicrobiales</taxon>
        <taxon>Xanthobacteraceae</taxon>
        <taxon>Ancylobacter</taxon>
    </lineage>
</organism>
<name>A0A9X2PHS4_9HYPH</name>
<proteinExistence type="predicted"/>
<dbReference type="SMART" id="SM00347">
    <property type="entry name" value="HTH_MARR"/>
    <property type="match status" value="1"/>
</dbReference>
<accession>A0A9X2PHS4</accession>
<dbReference type="RefSeq" id="WP_258732549.1">
    <property type="nucleotide sequence ID" value="NZ_JANTHZ010000003.1"/>
</dbReference>
<dbReference type="EMBL" id="JANTHZ010000003">
    <property type="protein sequence ID" value="MCS0495437.1"/>
    <property type="molecule type" value="Genomic_DNA"/>
</dbReference>
<dbReference type="InterPro" id="IPR000835">
    <property type="entry name" value="HTH_MarR-typ"/>
</dbReference>
<sequence length="153" mass="16895">MTSVSTVSDLTTHLGFWLRMVSNHVSQAFAQKLAEREVTVAEWCVLRTLYGRDPTPPSRVADEMGMTRGAITKLADRLIAKALLRREASAEDGRAQTLALTERGADLVPELAALADRNDEAFFACLAEEERRSLERLLKRLAERGGMRGVPVA</sequence>
<dbReference type="PROSITE" id="PS50995">
    <property type="entry name" value="HTH_MARR_2"/>
    <property type="match status" value="1"/>
</dbReference>
<protein>
    <submittedName>
        <fullName evidence="2">MarR family transcriptional regulator</fullName>
    </submittedName>
</protein>
<dbReference type="InterPro" id="IPR036390">
    <property type="entry name" value="WH_DNA-bd_sf"/>
</dbReference>
<dbReference type="Gene3D" id="1.10.10.10">
    <property type="entry name" value="Winged helix-like DNA-binding domain superfamily/Winged helix DNA-binding domain"/>
    <property type="match status" value="1"/>
</dbReference>
<dbReference type="PRINTS" id="PR00598">
    <property type="entry name" value="HTHMARR"/>
</dbReference>
<evidence type="ECO:0000259" key="1">
    <source>
        <dbReference type="PROSITE" id="PS50995"/>
    </source>
</evidence>
<dbReference type="PANTHER" id="PTHR33164:SF43">
    <property type="entry name" value="HTH-TYPE TRANSCRIPTIONAL REPRESSOR YETL"/>
    <property type="match status" value="1"/>
</dbReference>
<comment type="caution">
    <text evidence="2">The sequence shown here is derived from an EMBL/GenBank/DDBJ whole genome shotgun (WGS) entry which is preliminary data.</text>
</comment>
<dbReference type="GO" id="GO:0003700">
    <property type="term" value="F:DNA-binding transcription factor activity"/>
    <property type="evidence" value="ECO:0007669"/>
    <property type="project" value="InterPro"/>
</dbReference>
<dbReference type="Proteomes" id="UP001151088">
    <property type="component" value="Unassembled WGS sequence"/>
</dbReference>
<feature type="domain" description="HTH marR-type" evidence="1">
    <location>
        <begin position="11"/>
        <end position="143"/>
    </location>
</feature>
<reference evidence="2" key="1">
    <citation type="submission" date="2022-08" db="EMBL/GenBank/DDBJ databases">
        <authorList>
            <person name="Li F."/>
        </authorList>
    </citation>
    <scope>NUCLEOTIDE SEQUENCE</scope>
    <source>
        <strain evidence="2">MQZ15Z-1</strain>
    </source>
</reference>
<dbReference type="InterPro" id="IPR039422">
    <property type="entry name" value="MarR/SlyA-like"/>
</dbReference>
<dbReference type="GO" id="GO:0006950">
    <property type="term" value="P:response to stress"/>
    <property type="evidence" value="ECO:0007669"/>
    <property type="project" value="TreeGrafter"/>
</dbReference>
<dbReference type="Pfam" id="PF12802">
    <property type="entry name" value="MarR_2"/>
    <property type="match status" value="1"/>
</dbReference>
<evidence type="ECO:0000313" key="2">
    <source>
        <dbReference type="EMBL" id="MCS0495437.1"/>
    </source>
</evidence>
<dbReference type="PANTHER" id="PTHR33164">
    <property type="entry name" value="TRANSCRIPTIONAL REGULATOR, MARR FAMILY"/>
    <property type="match status" value="1"/>
</dbReference>
<evidence type="ECO:0000313" key="3">
    <source>
        <dbReference type="Proteomes" id="UP001151088"/>
    </source>
</evidence>
<gene>
    <name evidence="2" type="ORF">NVS89_10035</name>
</gene>
<keyword evidence="3" id="KW-1185">Reference proteome</keyword>